<organism evidence="1">
    <name type="scientific">Myoviridae sp. ctqYq4</name>
    <dbReference type="NCBI Taxonomy" id="2826702"/>
    <lineage>
        <taxon>Viruses</taxon>
        <taxon>Duplodnaviria</taxon>
        <taxon>Heunggongvirae</taxon>
        <taxon>Uroviricota</taxon>
        <taxon>Caudoviricetes</taxon>
    </lineage>
</organism>
<accession>A0A8S5LW18</accession>
<proteinExistence type="predicted"/>
<protein>
    <submittedName>
        <fullName evidence="1">Uncharacterized protein</fullName>
    </submittedName>
</protein>
<reference evidence="1" key="1">
    <citation type="journal article" date="2021" name="Proc. Natl. Acad. Sci. U.S.A.">
        <title>A Catalog of Tens of Thousands of Viruses from Human Metagenomes Reveals Hidden Associations with Chronic Diseases.</title>
        <authorList>
            <person name="Tisza M.J."/>
            <person name="Buck C.B."/>
        </authorList>
    </citation>
    <scope>NUCLEOTIDE SEQUENCE</scope>
    <source>
        <strain evidence="1">CtqYq4</strain>
    </source>
</reference>
<name>A0A8S5LW18_9CAUD</name>
<dbReference type="EMBL" id="BK014752">
    <property type="protein sequence ID" value="DAD74098.1"/>
    <property type="molecule type" value="Genomic_DNA"/>
</dbReference>
<sequence>MNGRYMRAAEIRWHNRQPERLRHIHQKKEKKKVSTVQIFDADLRFVNEIPMPNTLAGIQYADQLAAEKPGRLYVVMDEHRQKVYQR</sequence>
<evidence type="ECO:0000313" key="1">
    <source>
        <dbReference type="EMBL" id="DAD74098.1"/>
    </source>
</evidence>